<evidence type="ECO:0008006" key="3">
    <source>
        <dbReference type="Google" id="ProtNLM"/>
    </source>
</evidence>
<dbReference type="RefSeq" id="WP_308716347.1">
    <property type="nucleotide sequence ID" value="NZ_JAVHUY010000037.1"/>
</dbReference>
<reference evidence="1 2" key="1">
    <citation type="submission" date="2023-08" db="EMBL/GenBank/DDBJ databases">
        <title>Phytohabitans sansha sp. nov., isolated from marine sediment.</title>
        <authorList>
            <person name="Zhao Y."/>
            <person name="Yi K."/>
        </authorList>
    </citation>
    <scope>NUCLEOTIDE SEQUENCE [LARGE SCALE GENOMIC DNA]</scope>
    <source>
        <strain evidence="1 2">ZYX-F-186</strain>
    </source>
</reference>
<evidence type="ECO:0000313" key="1">
    <source>
        <dbReference type="EMBL" id="MDQ7909085.1"/>
    </source>
</evidence>
<sequence>MRVVRVRLQRFRGFADMVFCPDDHVVVVGEPRAGRSDLLTGLRRVLEPRSTMARPDPLDVHRPFPASGEDVEELTEVEVTLVDLGAVVEQELEDWLELTDPETGLLAAQDQADEALLGLRLCYRLRYDPASETAEHWVEYPKTGTRVPRADRELLAPIVLDRRAPLQLRPDGVFRRLVAEADEPDLLAALTTLGTDVETATEALAASSAVRKTIEEVLDAGAAQLLEMTSSAPADEVGFAADDGSVSAILRALRPTLALDAAGALPLTAHGSTTTGVLTAAEAVVSAAAPGAIVLGDDFGDDLDAASAEYLASRLRRNSGQVWLSTRRPEVVRAFVPEQMIRLTRSHGGRRAHQLAATTDRKERAARRYLHPLLLPAMTARTVAVLEGPHDLEGYTAVADRRLRSLGIAPPAAYGVRMVAPANGDGGKDELPKLARLAAALGFHVQVVLDNDKPGGDTALIAELTALAEHVIQLPERSSVERALVHGVDAARLRTAFERLVTEHELAGIDVSSIDDADLEKAIKKALKSKGGLHQPFVEALPPGNTPPLAKKVLDTLANPPATTVLVEIELP</sequence>
<protein>
    <recommendedName>
        <fullName evidence="3">ATP-dependent endonuclease</fullName>
    </recommendedName>
</protein>
<accession>A0ABU0ZQ03</accession>
<proteinExistence type="predicted"/>
<organism evidence="1 2">
    <name type="scientific">Phytohabitans maris</name>
    <dbReference type="NCBI Taxonomy" id="3071409"/>
    <lineage>
        <taxon>Bacteria</taxon>
        <taxon>Bacillati</taxon>
        <taxon>Actinomycetota</taxon>
        <taxon>Actinomycetes</taxon>
        <taxon>Micromonosporales</taxon>
        <taxon>Micromonosporaceae</taxon>
    </lineage>
</organism>
<dbReference type="EMBL" id="JAVHUY010000037">
    <property type="protein sequence ID" value="MDQ7909085.1"/>
    <property type="molecule type" value="Genomic_DNA"/>
</dbReference>
<gene>
    <name evidence="1" type="ORF">RB614_31640</name>
</gene>
<keyword evidence="2" id="KW-1185">Reference proteome</keyword>
<dbReference type="Proteomes" id="UP001230908">
    <property type="component" value="Unassembled WGS sequence"/>
</dbReference>
<evidence type="ECO:0000313" key="2">
    <source>
        <dbReference type="Proteomes" id="UP001230908"/>
    </source>
</evidence>
<name>A0ABU0ZQ03_9ACTN</name>
<comment type="caution">
    <text evidence="1">The sequence shown here is derived from an EMBL/GenBank/DDBJ whole genome shotgun (WGS) entry which is preliminary data.</text>
</comment>